<feature type="region of interest" description="Disordered" evidence="1">
    <location>
        <begin position="36"/>
        <end position="58"/>
    </location>
</feature>
<name>A0ABD0NBY7_CIRMR</name>
<comment type="caution">
    <text evidence="2">The sequence shown here is derived from an EMBL/GenBank/DDBJ whole genome shotgun (WGS) entry which is preliminary data.</text>
</comment>
<evidence type="ECO:0000313" key="3">
    <source>
        <dbReference type="Proteomes" id="UP001529510"/>
    </source>
</evidence>
<evidence type="ECO:0000313" key="2">
    <source>
        <dbReference type="EMBL" id="KAL0159574.1"/>
    </source>
</evidence>
<reference evidence="2 3" key="1">
    <citation type="submission" date="2024-05" db="EMBL/GenBank/DDBJ databases">
        <title>Genome sequencing and assembly of Indian major carp, Cirrhinus mrigala (Hamilton, 1822).</title>
        <authorList>
            <person name="Mohindra V."/>
            <person name="Chowdhury L.M."/>
            <person name="Lal K."/>
            <person name="Jena J.K."/>
        </authorList>
    </citation>
    <scope>NUCLEOTIDE SEQUENCE [LARGE SCALE GENOMIC DNA]</scope>
    <source>
        <strain evidence="2">CM1030</strain>
        <tissue evidence="2">Blood</tissue>
    </source>
</reference>
<gene>
    <name evidence="2" type="ORF">M9458_043299</name>
</gene>
<sequence length="58" mass="6550">EDAGRVLAPAGVYPHHRARGQHGLPVRIHARILPQRGHEQLQRPQKLLQPLQLHGRTS</sequence>
<feature type="non-terminal residue" evidence="2">
    <location>
        <position position="58"/>
    </location>
</feature>
<protein>
    <submittedName>
        <fullName evidence="2">Uncharacterized protein</fullName>
    </submittedName>
</protein>
<dbReference type="AlphaFoldDB" id="A0ABD0NBY7"/>
<feature type="non-terminal residue" evidence="2">
    <location>
        <position position="1"/>
    </location>
</feature>
<organism evidence="2 3">
    <name type="scientific">Cirrhinus mrigala</name>
    <name type="common">Mrigala</name>
    <dbReference type="NCBI Taxonomy" id="683832"/>
    <lineage>
        <taxon>Eukaryota</taxon>
        <taxon>Metazoa</taxon>
        <taxon>Chordata</taxon>
        <taxon>Craniata</taxon>
        <taxon>Vertebrata</taxon>
        <taxon>Euteleostomi</taxon>
        <taxon>Actinopterygii</taxon>
        <taxon>Neopterygii</taxon>
        <taxon>Teleostei</taxon>
        <taxon>Ostariophysi</taxon>
        <taxon>Cypriniformes</taxon>
        <taxon>Cyprinidae</taxon>
        <taxon>Labeoninae</taxon>
        <taxon>Labeonini</taxon>
        <taxon>Cirrhinus</taxon>
    </lineage>
</organism>
<accession>A0ABD0NBY7</accession>
<dbReference type="EMBL" id="JAMKFB020000022">
    <property type="protein sequence ID" value="KAL0159574.1"/>
    <property type="molecule type" value="Genomic_DNA"/>
</dbReference>
<evidence type="ECO:0000256" key="1">
    <source>
        <dbReference type="SAM" id="MobiDB-lite"/>
    </source>
</evidence>
<dbReference type="Proteomes" id="UP001529510">
    <property type="component" value="Unassembled WGS sequence"/>
</dbReference>
<feature type="compositionally biased region" description="Low complexity" evidence="1">
    <location>
        <begin position="42"/>
        <end position="58"/>
    </location>
</feature>
<keyword evidence="3" id="KW-1185">Reference proteome</keyword>
<proteinExistence type="predicted"/>